<evidence type="ECO:0000313" key="2">
    <source>
        <dbReference type="EMBL" id="RZU47425.1"/>
    </source>
</evidence>
<reference evidence="2 3" key="1">
    <citation type="submission" date="2019-02" db="EMBL/GenBank/DDBJ databases">
        <title>Genomic Encyclopedia of Type Strains, Phase IV (KMG-IV): sequencing the most valuable type-strain genomes for metagenomic binning, comparative biology and taxonomic classification.</title>
        <authorList>
            <person name="Goeker M."/>
        </authorList>
    </citation>
    <scope>NUCLEOTIDE SEQUENCE [LARGE SCALE GENOMIC DNA]</scope>
    <source>
        <strain evidence="2 3">DSM 105135</strain>
    </source>
</reference>
<feature type="domain" description="Rhodanese" evidence="1">
    <location>
        <begin position="12"/>
        <end position="102"/>
    </location>
</feature>
<dbReference type="InterPro" id="IPR036873">
    <property type="entry name" value="Rhodanese-like_dom_sf"/>
</dbReference>
<accession>A0A4Q7ZBV0</accession>
<dbReference type="InterPro" id="IPR001763">
    <property type="entry name" value="Rhodanese-like_dom"/>
</dbReference>
<dbReference type="SMART" id="SM00450">
    <property type="entry name" value="RHOD"/>
    <property type="match status" value="1"/>
</dbReference>
<keyword evidence="3" id="KW-1185">Reference proteome</keyword>
<dbReference type="Proteomes" id="UP000292423">
    <property type="component" value="Unassembled WGS sequence"/>
</dbReference>
<dbReference type="AlphaFoldDB" id="A0A4Q7ZBV0"/>
<dbReference type="RefSeq" id="WP_130410669.1">
    <property type="nucleotide sequence ID" value="NZ_SHKX01000010.1"/>
</dbReference>
<name>A0A4Q7ZBV0_9GAMM</name>
<protein>
    <submittedName>
        <fullName evidence="2">Rhodanese-related sulfurtransferase</fullName>
    </submittedName>
</protein>
<evidence type="ECO:0000259" key="1">
    <source>
        <dbReference type="PROSITE" id="PS50206"/>
    </source>
</evidence>
<comment type="caution">
    <text evidence="2">The sequence shown here is derived from an EMBL/GenBank/DDBJ whole genome shotgun (WGS) entry which is preliminary data.</text>
</comment>
<dbReference type="CDD" id="cd00158">
    <property type="entry name" value="RHOD"/>
    <property type="match status" value="1"/>
</dbReference>
<dbReference type="Gene3D" id="3.40.250.10">
    <property type="entry name" value="Rhodanese-like domain"/>
    <property type="match status" value="1"/>
</dbReference>
<organism evidence="2 3">
    <name type="scientific">Fluviicoccus keumensis</name>
    <dbReference type="NCBI Taxonomy" id="1435465"/>
    <lineage>
        <taxon>Bacteria</taxon>
        <taxon>Pseudomonadati</taxon>
        <taxon>Pseudomonadota</taxon>
        <taxon>Gammaproteobacteria</taxon>
        <taxon>Moraxellales</taxon>
        <taxon>Moraxellaceae</taxon>
        <taxon>Fluviicoccus</taxon>
    </lineage>
</organism>
<sequence length="104" mass="10820">MIRELLVTEFDLSRDATIWDVRDAKSYAEGHLKGAVNRPIDGLSAEVLAAVPSGEPVYVLCGGGTKAPRAAALLDGFDAGREVVVLTGGTRKAKAEGLPIETGA</sequence>
<dbReference type="PANTHER" id="PTHR43031">
    <property type="entry name" value="FAD-DEPENDENT OXIDOREDUCTASE"/>
    <property type="match status" value="1"/>
</dbReference>
<proteinExistence type="predicted"/>
<dbReference type="InterPro" id="IPR050229">
    <property type="entry name" value="GlpE_sulfurtransferase"/>
</dbReference>
<keyword evidence="2" id="KW-0808">Transferase</keyword>
<dbReference type="PROSITE" id="PS50206">
    <property type="entry name" value="RHODANESE_3"/>
    <property type="match status" value="1"/>
</dbReference>
<dbReference type="EMBL" id="SHKX01000010">
    <property type="protein sequence ID" value="RZU47425.1"/>
    <property type="molecule type" value="Genomic_DNA"/>
</dbReference>
<gene>
    <name evidence="2" type="ORF">EV700_0387</name>
</gene>
<dbReference type="OrthoDB" id="9814704at2"/>
<dbReference type="Pfam" id="PF00581">
    <property type="entry name" value="Rhodanese"/>
    <property type="match status" value="1"/>
</dbReference>
<evidence type="ECO:0000313" key="3">
    <source>
        <dbReference type="Proteomes" id="UP000292423"/>
    </source>
</evidence>
<dbReference type="GO" id="GO:0016740">
    <property type="term" value="F:transferase activity"/>
    <property type="evidence" value="ECO:0007669"/>
    <property type="project" value="UniProtKB-KW"/>
</dbReference>
<dbReference type="PANTHER" id="PTHR43031:SF1">
    <property type="entry name" value="PYRIDINE NUCLEOTIDE-DISULPHIDE OXIDOREDUCTASE"/>
    <property type="match status" value="1"/>
</dbReference>
<dbReference type="SUPFAM" id="SSF52821">
    <property type="entry name" value="Rhodanese/Cell cycle control phosphatase"/>
    <property type="match status" value="1"/>
</dbReference>